<dbReference type="AlphaFoldDB" id="A0A9R1W3Q7"/>
<dbReference type="EMBL" id="NBSK02000003">
    <property type="protein sequence ID" value="KAJ0219277.1"/>
    <property type="molecule type" value="Genomic_DNA"/>
</dbReference>
<comment type="caution">
    <text evidence="1">The sequence shown here is derived from an EMBL/GenBank/DDBJ whole genome shotgun (WGS) entry which is preliminary data.</text>
</comment>
<reference evidence="1 2" key="1">
    <citation type="journal article" date="2017" name="Nat. Commun.">
        <title>Genome assembly with in vitro proximity ligation data and whole-genome triplication in lettuce.</title>
        <authorList>
            <person name="Reyes-Chin-Wo S."/>
            <person name="Wang Z."/>
            <person name="Yang X."/>
            <person name="Kozik A."/>
            <person name="Arikit S."/>
            <person name="Song C."/>
            <person name="Xia L."/>
            <person name="Froenicke L."/>
            <person name="Lavelle D.O."/>
            <person name="Truco M.J."/>
            <person name="Xia R."/>
            <person name="Zhu S."/>
            <person name="Xu C."/>
            <person name="Xu H."/>
            <person name="Xu X."/>
            <person name="Cox K."/>
            <person name="Korf I."/>
            <person name="Meyers B.C."/>
            <person name="Michelmore R.W."/>
        </authorList>
    </citation>
    <scope>NUCLEOTIDE SEQUENCE [LARGE SCALE GENOMIC DNA]</scope>
    <source>
        <strain evidence="2">cv. Salinas</strain>
        <tissue evidence="1">Seedlings</tissue>
    </source>
</reference>
<sequence>MRSDYLNLDFSNLYEFSKICLAGEIKESRMHFQYWFNAICERSLKLKIFGFFRLKLNGRGPEIDCVKDLGFKEVTLGPLEGDNDGREI</sequence>
<keyword evidence="2" id="KW-1185">Reference proteome</keyword>
<gene>
    <name evidence="1" type="ORF">LSAT_V11C300144530</name>
</gene>
<protein>
    <submittedName>
        <fullName evidence="1">Uncharacterized protein</fullName>
    </submittedName>
</protein>
<organism evidence="1 2">
    <name type="scientific">Lactuca sativa</name>
    <name type="common">Garden lettuce</name>
    <dbReference type="NCBI Taxonomy" id="4236"/>
    <lineage>
        <taxon>Eukaryota</taxon>
        <taxon>Viridiplantae</taxon>
        <taxon>Streptophyta</taxon>
        <taxon>Embryophyta</taxon>
        <taxon>Tracheophyta</taxon>
        <taxon>Spermatophyta</taxon>
        <taxon>Magnoliopsida</taxon>
        <taxon>eudicotyledons</taxon>
        <taxon>Gunneridae</taxon>
        <taxon>Pentapetalae</taxon>
        <taxon>asterids</taxon>
        <taxon>campanulids</taxon>
        <taxon>Asterales</taxon>
        <taxon>Asteraceae</taxon>
        <taxon>Cichorioideae</taxon>
        <taxon>Cichorieae</taxon>
        <taxon>Lactucinae</taxon>
        <taxon>Lactuca</taxon>
    </lineage>
</organism>
<accession>A0A9R1W3Q7</accession>
<name>A0A9R1W3Q7_LACSA</name>
<dbReference type="Proteomes" id="UP000235145">
    <property type="component" value="Unassembled WGS sequence"/>
</dbReference>
<evidence type="ECO:0000313" key="2">
    <source>
        <dbReference type="Proteomes" id="UP000235145"/>
    </source>
</evidence>
<evidence type="ECO:0000313" key="1">
    <source>
        <dbReference type="EMBL" id="KAJ0219277.1"/>
    </source>
</evidence>
<proteinExistence type="predicted"/>